<sequence>MLSSLEGGHSREGVDGDYDAIFLRLLEDEESYTGRQQHRGTVLQAPPALRARLSQEARTGAAPQTETARERSAFDVDRWESAYADTNRGLSCTEQRKPPENALAPREVAASAGISTKSSEADLPEWIRREIYVRDGELVILRDRLERQQRELIALRNAQAATTTGSQQLGRARAPSWTADAQRHTRPSQGLPSGSEQEFTSAVVQRLATETDRLRARLAFREREISQLRELLAKVVSSPAQGVADGPVHSSSSSSPSQGPPPPPPPPYTCKSAVKRTANVSVAPTTHPSRSKRAGVFFDESLLLLNQQCGDSLASQPPSPNAAASQARVTVDWRQHEPGEPSSAPALQHSRPCSRTTNLQYSDRTQIFTILTACEDSWRELLRHAAPTNRENPQVKLDNFFAQQMLALLRTEADLRECVRPIQQAMLMSYAAWKRTAEPSQALDKEARFAAALTVLDALLEHSTAFRDYFMDATSQERADGAYSASNTNGLMLEHLIELVVDDSSWVFWQNHPGLLIACFRIVHNLLRGWCVRVRERTSPRAPSATFQVQIRVLIESPVLRHIFAELTPDHASLRETACAALGSAFAVENALRIYTGTGSAEAQCCGWQAAAVQSGSICRVLRLVQDAPLPLTLDMLGLVEAVFLGPCADTALDEWITHVRPEDRFEALEDLVIALERLWMPLQELQMLFHEPSVAVLDERYQASPKRSGSALRGTLRSALERWQCVAAMSMPRSDSGTATTAVTKNMPLPEPFQSATVQQLQHGIVGVLALLYRWTQPLTERPSEPDIQRQWTISADKENRERSEGTSVNASQVGDRPAHDWPHRPEHLRASVRARLRDLLRSLRLAAADQQRQRTPAADNNSSADAADEMVVPWIHWSEAADALEPLLRAIWCWLHPADASSATVHANAKPAAAMPALESTSLAPFR</sequence>
<feature type="compositionally biased region" description="Polar residues" evidence="1">
    <location>
        <begin position="187"/>
        <end position="200"/>
    </location>
</feature>
<dbReference type="RefSeq" id="XP_005538838.1">
    <property type="nucleotide sequence ID" value="XM_005538781.1"/>
</dbReference>
<feature type="region of interest" description="Disordered" evidence="1">
    <location>
        <begin position="783"/>
        <end position="828"/>
    </location>
</feature>
<organism evidence="2 3">
    <name type="scientific">Cyanidioschyzon merolae (strain NIES-3377 / 10D)</name>
    <name type="common">Unicellular red alga</name>
    <dbReference type="NCBI Taxonomy" id="280699"/>
    <lineage>
        <taxon>Eukaryota</taxon>
        <taxon>Rhodophyta</taxon>
        <taxon>Bangiophyceae</taxon>
        <taxon>Cyanidiales</taxon>
        <taxon>Cyanidiaceae</taxon>
        <taxon>Cyanidioschyzon</taxon>
    </lineage>
</organism>
<evidence type="ECO:0000313" key="2">
    <source>
        <dbReference type="EMBL" id="BAM82802.1"/>
    </source>
</evidence>
<proteinExistence type="predicted"/>
<feature type="region of interest" description="Disordered" evidence="1">
    <location>
        <begin position="241"/>
        <end position="268"/>
    </location>
</feature>
<feature type="region of interest" description="Disordered" evidence="1">
    <location>
        <begin position="310"/>
        <end position="355"/>
    </location>
</feature>
<accession>M1VHI1</accession>
<feature type="compositionally biased region" description="Pro residues" evidence="1">
    <location>
        <begin position="258"/>
        <end position="268"/>
    </location>
</feature>
<dbReference type="AlphaFoldDB" id="M1VHI1"/>
<name>M1VHI1_CYAM1</name>
<protein>
    <submittedName>
        <fullName evidence="2">Uncharacterized protein</fullName>
    </submittedName>
</protein>
<feature type="compositionally biased region" description="Basic and acidic residues" evidence="1">
    <location>
        <begin position="818"/>
        <end position="828"/>
    </location>
</feature>
<reference evidence="2 3" key="2">
    <citation type="journal article" date="2007" name="BMC Biol.">
        <title>A 100%-complete sequence reveals unusually simple genomic features in the hot-spring red alga Cyanidioschyzon merolae.</title>
        <authorList>
            <person name="Nozaki H."/>
            <person name="Takano H."/>
            <person name="Misumi O."/>
            <person name="Terasawa K."/>
            <person name="Matsuzaki M."/>
            <person name="Maruyama S."/>
            <person name="Nishida K."/>
            <person name="Yagisawa F."/>
            <person name="Yoshida Y."/>
            <person name="Fujiwara T."/>
            <person name="Takio S."/>
            <person name="Tamura K."/>
            <person name="Chung S.J."/>
            <person name="Nakamura S."/>
            <person name="Kuroiwa H."/>
            <person name="Tanaka K."/>
            <person name="Sato N."/>
            <person name="Kuroiwa T."/>
        </authorList>
    </citation>
    <scope>NUCLEOTIDE SEQUENCE [LARGE SCALE GENOMIC DNA]</scope>
    <source>
        <strain evidence="2 3">10D</strain>
    </source>
</reference>
<evidence type="ECO:0000313" key="3">
    <source>
        <dbReference type="Proteomes" id="UP000007014"/>
    </source>
</evidence>
<dbReference type="Proteomes" id="UP000007014">
    <property type="component" value="Chromosome 19"/>
</dbReference>
<gene>
    <name evidence="2" type="ORF">CYME_CMS184C</name>
</gene>
<feature type="compositionally biased region" description="Basic and acidic residues" evidence="1">
    <location>
        <begin position="797"/>
        <end position="806"/>
    </location>
</feature>
<keyword evidence="3" id="KW-1185">Reference proteome</keyword>
<feature type="region of interest" description="Disordered" evidence="1">
    <location>
        <begin position="161"/>
        <end position="200"/>
    </location>
</feature>
<dbReference type="Gramene" id="CMS184CT">
    <property type="protein sequence ID" value="CMS184CT"/>
    <property type="gene ID" value="CMS184C"/>
</dbReference>
<dbReference type="HOGENOM" id="CLU_314841_0_0_1"/>
<dbReference type="KEGG" id="cme:CYME_CMS184C"/>
<evidence type="ECO:0000256" key="1">
    <source>
        <dbReference type="SAM" id="MobiDB-lite"/>
    </source>
</evidence>
<dbReference type="EMBL" id="AP006501">
    <property type="protein sequence ID" value="BAM82802.1"/>
    <property type="molecule type" value="Genomic_DNA"/>
</dbReference>
<dbReference type="OrthoDB" id="10650983at2759"/>
<reference evidence="2 3" key="1">
    <citation type="journal article" date="2004" name="Nature">
        <title>Genome sequence of the ultrasmall unicellular red alga Cyanidioschyzon merolae 10D.</title>
        <authorList>
            <person name="Matsuzaki M."/>
            <person name="Misumi O."/>
            <person name="Shin-i T."/>
            <person name="Maruyama S."/>
            <person name="Takahara M."/>
            <person name="Miyagishima S."/>
            <person name="Mori T."/>
            <person name="Nishida K."/>
            <person name="Yagisawa F."/>
            <person name="Nishida K."/>
            <person name="Yoshida Y."/>
            <person name="Nishimura Y."/>
            <person name="Nakao S."/>
            <person name="Kobayashi T."/>
            <person name="Momoyama Y."/>
            <person name="Higashiyama T."/>
            <person name="Minoda A."/>
            <person name="Sano M."/>
            <person name="Nomoto H."/>
            <person name="Oishi K."/>
            <person name="Hayashi H."/>
            <person name="Ohta F."/>
            <person name="Nishizaka S."/>
            <person name="Haga S."/>
            <person name="Miura S."/>
            <person name="Morishita T."/>
            <person name="Kabeya Y."/>
            <person name="Terasawa K."/>
            <person name="Suzuki Y."/>
            <person name="Ishii Y."/>
            <person name="Asakawa S."/>
            <person name="Takano H."/>
            <person name="Ohta N."/>
            <person name="Kuroiwa H."/>
            <person name="Tanaka K."/>
            <person name="Shimizu N."/>
            <person name="Sugano S."/>
            <person name="Sato N."/>
            <person name="Nozaki H."/>
            <person name="Ogasawara N."/>
            <person name="Kohara Y."/>
            <person name="Kuroiwa T."/>
        </authorList>
    </citation>
    <scope>NUCLEOTIDE SEQUENCE [LARGE SCALE GENOMIC DNA]</scope>
    <source>
        <strain evidence="2 3">10D</strain>
    </source>
</reference>
<dbReference type="GeneID" id="16997375"/>